<keyword evidence="1" id="KW-0812">Transmembrane</keyword>
<proteinExistence type="predicted"/>
<organism evidence="3 4">
    <name type="scientific">Vitis vinifera</name>
    <name type="common">Grape</name>
    <dbReference type="NCBI Taxonomy" id="29760"/>
    <lineage>
        <taxon>Eukaryota</taxon>
        <taxon>Viridiplantae</taxon>
        <taxon>Streptophyta</taxon>
        <taxon>Embryophyta</taxon>
        <taxon>Tracheophyta</taxon>
        <taxon>Spermatophyta</taxon>
        <taxon>Magnoliopsida</taxon>
        <taxon>eudicotyledons</taxon>
        <taxon>Gunneridae</taxon>
        <taxon>Pentapetalae</taxon>
        <taxon>rosids</taxon>
        <taxon>Vitales</taxon>
        <taxon>Vitaceae</taxon>
        <taxon>Viteae</taxon>
        <taxon>Vitis</taxon>
    </lineage>
</organism>
<reference evidence="3 4" key="1">
    <citation type="journal article" date="2018" name="PLoS Genet.">
        <title>Population sequencing reveals clonal diversity and ancestral inbreeding in the grapevine cultivar Chardonnay.</title>
        <authorList>
            <person name="Roach M.J."/>
            <person name="Johnson D.L."/>
            <person name="Bohlmann J."/>
            <person name="van Vuuren H.J."/>
            <person name="Jones S.J."/>
            <person name="Pretorius I.S."/>
            <person name="Schmidt S.A."/>
            <person name="Borneman A.R."/>
        </authorList>
    </citation>
    <scope>NUCLEOTIDE SEQUENCE [LARGE SCALE GENOMIC DNA]</scope>
    <source>
        <strain evidence="4">cv. Chardonnay</strain>
        <tissue evidence="3">Leaf</tissue>
    </source>
</reference>
<dbReference type="AlphaFoldDB" id="A0A438JYH2"/>
<evidence type="ECO:0000313" key="4">
    <source>
        <dbReference type="Proteomes" id="UP000288805"/>
    </source>
</evidence>
<dbReference type="InterPro" id="IPR000873">
    <property type="entry name" value="AMP-dep_synth/lig_dom"/>
</dbReference>
<keyword evidence="1" id="KW-1133">Transmembrane helix</keyword>
<feature type="domain" description="AMP-dependent synthetase/ligase" evidence="2">
    <location>
        <begin position="51"/>
        <end position="117"/>
    </location>
</feature>
<dbReference type="Proteomes" id="UP000288805">
    <property type="component" value="Unassembled WGS sequence"/>
</dbReference>
<feature type="transmembrane region" description="Helical" evidence="1">
    <location>
        <begin position="77"/>
        <end position="98"/>
    </location>
</feature>
<sequence length="223" mass="24424">MSGDKGSAIEAEVGADYDLALYGKSPHHGEFLTESVLVLLYLGKRWKSWSVAYALDTLGLEKGSAIAIDMPMNASSVVIYLAIVLAGYIVVSIADSFASREISTRLKISNAKAIFTQPLRPGSSGKGLGGFVEVPDFCVCVYVYVPCLITFNLQFFFQDFIIRGDKSLPLYSRVVDAQSPTAIVIPAGGSSFSMKLRDGDMSWHDFLQRAINSRYLILYICCF</sequence>
<protein>
    <submittedName>
        <fullName evidence="3">Putative acyl-activating enzyme 17, peroxisomal</fullName>
    </submittedName>
</protein>
<dbReference type="Pfam" id="PF00501">
    <property type="entry name" value="AMP-binding"/>
    <property type="match status" value="1"/>
</dbReference>
<dbReference type="PANTHER" id="PTHR44378:SF2">
    <property type="entry name" value="ACYL-ACTIVATING ENZYME 17, PEROXISOMAL-RELATED"/>
    <property type="match status" value="1"/>
</dbReference>
<dbReference type="SUPFAM" id="SSF56801">
    <property type="entry name" value="Acetyl-CoA synthetase-like"/>
    <property type="match status" value="1"/>
</dbReference>
<evidence type="ECO:0000313" key="3">
    <source>
        <dbReference type="EMBL" id="RVX14010.1"/>
    </source>
</evidence>
<comment type="caution">
    <text evidence="3">The sequence shown here is derived from an EMBL/GenBank/DDBJ whole genome shotgun (WGS) entry which is preliminary data.</text>
</comment>
<dbReference type="EMBL" id="QGNW01000022">
    <property type="protein sequence ID" value="RVX14010.1"/>
    <property type="molecule type" value="Genomic_DNA"/>
</dbReference>
<accession>A0A438JYH2</accession>
<evidence type="ECO:0000256" key="1">
    <source>
        <dbReference type="SAM" id="Phobius"/>
    </source>
</evidence>
<name>A0A438JYH2_VITVI</name>
<dbReference type="Gene3D" id="3.40.50.12780">
    <property type="entry name" value="N-terminal domain of ligase-like"/>
    <property type="match status" value="1"/>
</dbReference>
<evidence type="ECO:0000259" key="2">
    <source>
        <dbReference type="Pfam" id="PF00501"/>
    </source>
</evidence>
<dbReference type="InterPro" id="IPR042099">
    <property type="entry name" value="ANL_N_sf"/>
</dbReference>
<dbReference type="PANTHER" id="PTHR44378">
    <property type="entry name" value="ACYL-ACTIVATING ENZYME 17, PEROXISOMAL-RELATED"/>
    <property type="match status" value="1"/>
</dbReference>
<gene>
    <name evidence="3" type="primary">AAE17_3</name>
    <name evidence="3" type="ORF">CK203_011385</name>
</gene>
<keyword evidence="1" id="KW-0472">Membrane</keyword>